<dbReference type="FunFam" id="3.20.20.450:FF:000001">
    <property type="entry name" value="Cyclic di-GMP phosphodiesterase yahA"/>
    <property type="match status" value="1"/>
</dbReference>
<keyword evidence="4" id="KW-0418">Kinase</keyword>
<dbReference type="PROSITE" id="PS50887">
    <property type="entry name" value="GGDEF"/>
    <property type="match status" value="1"/>
</dbReference>
<dbReference type="AlphaFoldDB" id="A0A193LDA0"/>
<reference evidence="10 11" key="1">
    <citation type="submission" date="2016-06" db="EMBL/GenBank/DDBJ databases">
        <title>Complete genome sequence of a deep-branching marine Gamma Proteobacterium Woeseia oceani type strain XK5.</title>
        <authorList>
            <person name="Mu D."/>
            <person name="Du Z."/>
        </authorList>
    </citation>
    <scope>NUCLEOTIDE SEQUENCE [LARGE SCALE GENOMIC DNA]</scope>
    <source>
        <strain evidence="10 11">XK5</strain>
    </source>
</reference>
<dbReference type="Pfam" id="PF00990">
    <property type="entry name" value="GGDEF"/>
    <property type="match status" value="1"/>
</dbReference>
<dbReference type="Gene3D" id="3.40.50.2300">
    <property type="match status" value="1"/>
</dbReference>
<feature type="modified residue" description="4-aspartylphosphate" evidence="5">
    <location>
        <position position="52"/>
    </location>
</feature>
<dbReference type="InterPro" id="IPR043128">
    <property type="entry name" value="Rev_trsase/Diguanyl_cyclase"/>
</dbReference>
<dbReference type="STRING" id="1548547.BA177_04110"/>
<dbReference type="CDD" id="cd01949">
    <property type="entry name" value="GGDEF"/>
    <property type="match status" value="1"/>
</dbReference>
<protein>
    <recommendedName>
        <fullName evidence="1">cyclic-guanylate-specific phosphodiesterase</fullName>
        <ecNumber evidence="1">3.1.4.52</ecNumber>
    </recommendedName>
</protein>
<keyword evidence="2" id="KW-0973">c-di-GMP</keyword>
<evidence type="ECO:0000256" key="5">
    <source>
        <dbReference type="PROSITE-ProRule" id="PRU00169"/>
    </source>
</evidence>
<keyword evidence="3" id="KW-0808">Transferase</keyword>
<sequence>MARILVVDDLAVNRQFLVTLLGYAKHQLFEAGDGAEALEVVREMRPDLIIADILMPTMDGYEFVRRLRADPEIASSTVIFYTAHYRKEEATQLAASCGVAHILTKPCEPELILGIVDQLLQSTDEAAPTLESVDFDRVHVEVITNKLSRTADELGVANQKLSALVDIGLKLASERDSRKLLDELCEAARELFGARYAILAVGKRDVPEVVYSRTSGLDANADIEFDCQMLAGGIAGEAYRDRVTKRLKPEKYESKNNGLPHGIPTVESLLVAPIMSLKHVYGWVCLTNKVGANAFNDEDERLLGILAAQVGRIYENGSLYEDLEHQAAKLAAEIEQRRQTQQKVERLNRVHAVLSGINTLIVREQDRQQLFDQSCRIASELGGFGIAWIDMIDLQTQEFTTVASGGSHCRPTDGRRNFSPPERDVDELLERAISERKPVWDNSLSQDTSDFYERLTRAIQLGYRSRIVLPLVVENQSVGCLSLLTQEPDFFTTDELKLLRELAGDISFAMRHIQQHEQLTYLAFYDRLTELPNRSLFLDRIDHFVHTGNLEPTIAALILLDLERFRVVNESLGSGEGDELLRLVAARLELTCGGKDALGRVGSNTFGILLRDIRSPPDVVHAIENRLLSCFWDPYYLGGVELRVAARTGIAMFPNDGGNAHQLFLNAEAALKNAKKSGNRYEFYSAELNASAIEALSLETRLRNAVDNREFVVYYQPKYDLASDSICGVEALIRWQDPLTGLVPPGRFIPLLEETGLIVEVGRWVLCRALEDYKDWAAQSNCVPRIAINVSAVELQRRGFLDSLIESIQDAGDFPEAIEIEVTESLMMHDLKQTVRILNTLRGLGVTVAIDDFGTGYSSLSHIARLPIDKVKIDRSFVQGMVGNPEDMLITSTTIVLAHSLGLRVVAEGVETQEQLDALRQLKCDEVQGYFFSKPVPKDQIDAMLI</sequence>
<feature type="domain" description="EAL" evidence="8">
    <location>
        <begin position="695"/>
        <end position="946"/>
    </location>
</feature>
<dbReference type="InterPro" id="IPR011006">
    <property type="entry name" value="CheY-like_superfamily"/>
</dbReference>
<dbReference type="InterPro" id="IPR035919">
    <property type="entry name" value="EAL_sf"/>
</dbReference>
<dbReference type="SMART" id="SM00448">
    <property type="entry name" value="REC"/>
    <property type="match status" value="1"/>
</dbReference>
<evidence type="ECO:0000256" key="3">
    <source>
        <dbReference type="ARBA" id="ARBA00022679"/>
    </source>
</evidence>
<evidence type="ECO:0000313" key="11">
    <source>
        <dbReference type="Proteomes" id="UP000092695"/>
    </source>
</evidence>
<keyword evidence="6" id="KW-0175">Coiled coil</keyword>
<proteinExistence type="predicted"/>
<dbReference type="SUPFAM" id="SSF141868">
    <property type="entry name" value="EAL domain-like"/>
    <property type="match status" value="1"/>
</dbReference>
<organism evidence="10 11">
    <name type="scientific">Woeseia oceani</name>
    <dbReference type="NCBI Taxonomy" id="1548547"/>
    <lineage>
        <taxon>Bacteria</taxon>
        <taxon>Pseudomonadati</taxon>
        <taxon>Pseudomonadota</taxon>
        <taxon>Gammaproteobacteria</taxon>
        <taxon>Woeseiales</taxon>
        <taxon>Woeseiaceae</taxon>
        <taxon>Woeseia</taxon>
    </lineage>
</organism>
<dbReference type="Gene3D" id="3.30.70.270">
    <property type="match status" value="1"/>
</dbReference>
<evidence type="ECO:0000256" key="6">
    <source>
        <dbReference type="SAM" id="Coils"/>
    </source>
</evidence>
<dbReference type="Gene3D" id="3.20.20.450">
    <property type="entry name" value="EAL domain"/>
    <property type="match status" value="1"/>
</dbReference>
<evidence type="ECO:0000313" key="10">
    <source>
        <dbReference type="EMBL" id="ANO50505.1"/>
    </source>
</evidence>
<dbReference type="PANTHER" id="PTHR44757:SF2">
    <property type="entry name" value="BIOFILM ARCHITECTURE MAINTENANCE PROTEIN MBAA"/>
    <property type="match status" value="1"/>
</dbReference>
<dbReference type="OrthoDB" id="7053140at2"/>
<dbReference type="PROSITE" id="PS50110">
    <property type="entry name" value="RESPONSE_REGULATORY"/>
    <property type="match status" value="1"/>
</dbReference>
<dbReference type="EMBL" id="CP016268">
    <property type="protein sequence ID" value="ANO50505.1"/>
    <property type="molecule type" value="Genomic_DNA"/>
</dbReference>
<dbReference type="Pfam" id="PF13185">
    <property type="entry name" value="GAF_2"/>
    <property type="match status" value="2"/>
</dbReference>
<dbReference type="InterPro" id="IPR052155">
    <property type="entry name" value="Biofilm_reg_signaling"/>
</dbReference>
<dbReference type="GO" id="GO:0000160">
    <property type="term" value="P:phosphorelay signal transduction system"/>
    <property type="evidence" value="ECO:0007669"/>
    <property type="project" value="InterPro"/>
</dbReference>
<feature type="domain" description="GGDEF" evidence="9">
    <location>
        <begin position="553"/>
        <end position="686"/>
    </location>
</feature>
<dbReference type="Proteomes" id="UP000092695">
    <property type="component" value="Chromosome"/>
</dbReference>
<dbReference type="SMART" id="SM00052">
    <property type="entry name" value="EAL"/>
    <property type="match status" value="1"/>
</dbReference>
<evidence type="ECO:0000256" key="2">
    <source>
        <dbReference type="ARBA" id="ARBA00022636"/>
    </source>
</evidence>
<keyword evidence="5" id="KW-0597">Phosphoprotein</keyword>
<accession>A0A193LDA0</accession>
<dbReference type="Pfam" id="PF00563">
    <property type="entry name" value="EAL"/>
    <property type="match status" value="1"/>
</dbReference>
<dbReference type="InterPro" id="IPR029787">
    <property type="entry name" value="Nucleotide_cyclase"/>
</dbReference>
<evidence type="ECO:0000256" key="4">
    <source>
        <dbReference type="ARBA" id="ARBA00022777"/>
    </source>
</evidence>
<dbReference type="SUPFAM" id="SSF52172">
    <property type="entry name" value="CheY-like"/>
    <property type="match status" value="1"/>
</dbReference>
<dbReference type="InterPro" id="IPR003018">
    <property type="entry name" value="GAF"/>
</dbReference>
<dbReference type="CDD" id="cd01948">
    <property type="entry name" value="EAL"/>
    <property type="match status" value="1"/>
</dbReference>
<feature type="domain" description="Response regulatory" evidence="7">
    <location>
        <begin position="3"/>
        <end position="120"/>
    </location>
</feature>
<dbReference type="KEGG" id="woc:BA177_04110"/>
<name>A0A193LDA0_9GAMM</name>
<dbReference type="Pfam" id="PF00072">
    <property type="entry name" value="Response_reg"/>
    <property type="match status" value="1"/>
</dbReference>
<dbReference type="RefSeq" id="WP_068613231.1">
    <property type="nucleotide sequence ID" value="NZ_CP016268.1"/>
</dbReference>
<dbReference type="SMART" id="SM00065">
    <property type="entry name" value="GAF"/>
    <property type="match status" value="2"/>
</dbReference>
<dbReference type="PROSITE" id="PS50883">
    <property type="entry name" value="EAL"/>
    <property type="match status" value="1"/>
</dbReference>
<dbReference type="PANTHER" id="PTHR44757">
    <property type="entry name" value="DIGUANYLATE CYCLASE DGCP"/>
    <property type="match status" value="1"/>
</dbReference>
<dbReference type="Gene3D" id="3.30.450.40">
    <property type="match status" value="2"/>
</dbReference>
<dbReference type="EC" id="3.1.4.52" evidence="1"/>
<dbReference type="NCBIfam" id="TIGR00254">
    <property type="entry name" value="GGDEF"/>
    <property type="match status" value="1"/>
</dbReference>
<keyword evidence="11" id="KW-1185">Reference proteome</keyword>
<evidence type="ECO:0000259" key="7">
    <source>
        <dbReference type="PROSITE" id="PS50110"/>
    </source>
</evidence>
<dbReference type="InterPro" id="IPR001633">
    <property type="entry name" value="EAL_dom"/>
</dbReference>
<dbReference type="SMART" id="SM00267">
    <property type="entry name" value="GGDEF"/>
    <property type="match status" value="1"/>
</dbReference>
<gene>
    <name evidence="10" type="ORF">BA177_04110</name>
</gene>
<feature type="coiled-coil region" evidence="6">
    <location>
        <begin position="320"/>
        <end position="350"/>
    </location>
</feature>
<evidence type="ECO:0000256" key="1">
    <source>
        <dbReference type="ARBA" id="ARBA00012282"/>
    </source>
</evidence>
<dbReference type="InterPro" id="IPR000160">
    <property type="entry name" value="GGDEF_dom"/>
</dbReference>
<dbReference type="CDD" id="cd17546">
    <property type="entry name" value="REC_hyHK_CKI1_RcsC-like"/>
    <property type="match status" value="1"/>
</dbReference>
<dbReference type="GO" id="GO:0016301">
    <property type="term" value="F:kinase activity"/>
    <property type="evidence" value="ECO:0007669"/>
    <property type="project" value="UniProtKB-KW"/>
</dbReference>
<dbReference type="GO" id="GO:0071111">
    <property type="term" value="F:cyclic-guanylate-specific phosphodiesterase activity"/>
    <property type="evidence" value="ECO:0007669"/>
    <property type="project" value="UniProtKB-EC"/>
</dbReference>
<dbReference type="SUPFAM" id="SSF55781">
    <property type="entry name" value="GAF domain-like"/>
    <property type="match status" value="2"/>
</dbReference>
<evidence type="ECO:0000259" key="8">
    <source>
        <dbReference type="PROSITE" id="PS50883"/>
    </source>
</evidence>
<dbReference type="InterPro" id="IPR029016">
    <property type="entry name" value="GAF-like_dom_sf"/>
</dbReference>
<dbReference type="SUPFAM" id="SSF55073">
    <property type="entry name" value="Nucleotide cyclase"/>
    <property type="match status" value="1"/>
</dbReference>
<dbReference type="InterPro" id="IPR001789">
    <property type="entry name" value="Sig_transdc_resp-reg_receiver"/>
</dbReference>
<evidence type="ECO:0000259" key="9">
    <source>
        <dbReference type="PROSITE" id="PS50887"/>
    </source>
</evidence>